<dbReference type="GO" id="GO:0016616">
    <property type="term" value="F:oxidoreductase activity, acting on the CH-OH group of donors, NAD or NADP as acceptor"/>
    <property type="evidence" value="ECO:0007669"/>
    <property type="project" value="UniProtKB-ARBA"/>
</dbReference>
<dbReference type="GeneID" id="95779693"/>
<organism evidence="4 5">
    <name type="scientific">Streptomyces sioyaensis</name>
    <dbReference type="NCBI Taxonomy" id="67364"/>
    <lineage>
        <taxon>Bacteria</taxon>
        <taxon>Bacillati</taxon>
        <taxon>Actinomycetota</taxon>
        <taxon>Actinomycetes</taxon>
        <taxon>Kitasatosporales</taxon>
        <taxon>Streptomycetaceae</taxon>
        <taxon>Streptomyces</taxon>
    </lineage>
</organism>
<dbReference type="RefSeq" id="WP_129248516.1">
    <property type="nucleotide sequence ID" value="NZ_JABZEL010000008.1"/>
</dbReference>
<name>A0A4Q1R0D9_9ACTN</name>
<keyword evidence="2" id="KW-0520">NAD</keyword>
<comment type="caution">
    <text evidence="4">The sequence shown here is derived from an EMBL/GenBank/DDBJ whole genome shotgun (WGS) entry which is preliminary data.</text>
</comment>
<gene>
    <name evidence="4" type="ORF">EST54_17195</name>
</gene>
<dbReference type="FunFam" id="3.40.50.720:FF:000593">
    <property type="entry name" value="Dihydrofolate reductase"/>
    <property type="match status" value="1"/>
</dbReference>
<protein>
    <submittedName>
        <fullName evidence="4">Dihydrofolate reductase</fullName>
    </submittedName>
</protein>
<evidence type="ECO:0000313" key="4">
    <source>
        <dbReference type="EMBL" id="RXS65891.1"/>
    </source>
</evidence>
<dbReference type="InterPro" id="IPR006140">
    <property type="entry name" value="D-isomer_DH_NAD-bd"/>
</dbReference>
<keyword evidence="1" id="KW-0560">Oxidoreductase</keyword>
<dbReference type="CDD" id="cd12166">
    <property type="entry name" value="2-Hacid_dh_7"/>
    <property type="match status" value="1"/>
</dbReference>
<dbReference type="GO" id="GO:0051287">
    <property type="term" value="F:NAD binding"/>
    <property type="evidence" value="ECO:0007669"/>
    <property type="project" value="InterPro"/>
</dbReference>
<dbReference type="PANTHER" id="PTHR43333">
    <property type="entry name" value="2-HACID_DH_C DOMAIN-CONTAINING PROTEIN"/>
    <property type="match status" value="1"/>
</dbReference>
<dbReference type="EMBL" id="SDIF01000044">
    <property type="protein sequence ID" value="RXS65891.1"/>
    <property type="molecule type" value="Genomic_DNA"/>
</dbReference>
<proteinExistence type="predicted"/>
<keyword evidence="5" id="KW-1185">Reference proteome</keyword>
<dbReference type="PROSITE" id="PS00671">
    <property type="entry name" value="D_2_HYDROXYACID_DH_3"/>
    <property type="match status" value="1"/>
</dbReference>
<feature type="domain" description="D-isomer specific 2-hydroxyacid dehydrogenase NAD-binding" evidence="3">
    <location>
        <begin position="113"/>
        <end position="285"/>
    </location>
</feature>
<dbReference type="InterPro" id="IPR036291">
    <property type="entry name" value="NAD(P)-bd_dom_sf"/>
</dbReference>
<dbReference type="SUPFAM" id="SSF51735">
    <property type="entry name" value="NAD(P)-binding Rossmann-fold domains"/>
    <property type="match status" value="1"/>
</dbReference>
<evidence type="ECO:0000259" key="3">
    <source>
        <dbReference type="Pfam" id="PF02826"/>
    </source>
</evidence>
<evidence type="ECO:0000256" key="1">
    <source>
        <dbReference type="ARBA" id="ARBA00023002"/>
    </source>
</evidence>
<dbReference type="AlphaFoldDB" id="A0A4Q1R0D9"/>
<dbReference type="PANTHER" id="PTHR43333:SF1">
    <property type="entry name" value="D-ISOMER SPECIFIC 2-HYDROXYACID DEHYDROGENASE NAD-BINDING DOMAIN-CONTAINING PROTEIN"/>
    <property type="match status" value="1"/>
</dbReference>
<dbReference type="Pfam" id="PF02826">
    <property type="entry name" value="2-Hacid_dh_C"/>
    <property type="match status" value="1"/>
</dbReference>
<evidence type="ECO:0000313" key="5">
    <source>
        <dbReference type="Proteomes" id="UP000289482"/>
    </source>
</evidence>
<evidence type="ECO:0000256" key="2">
    <source>
        <dbReference type="ARBA" id="ARBA00023027"/>
    </source>
</evidence>
<reference evidence="4 5" key="1">
    <citation type="submission" date="2019-01" db="EMBL/GenBank/DDBJ databases">
        <title>Draft genome sequences of the type strain Streptomyces sioyaensis DSM 40032 and its novel strain, TM32, a thermotolerant antibiotics-producing actinobacterium.</title>
        <authorList>
            <person name="Nakaew N."/>
            <person name="Lumyong S."/>
            <person name="Sloan W.T."/>
            <person name="Sungthong R."/>
        </authorList>
    </citation>
    <scope>NUCLEOTIDE SEQUENCE [LARGE SCALE GENOMIC DNA]</scope>
    <source>
        <strain evidence="4 5">DSM 40032</strain>
    </source>
</reference>
<accession>A0A4Q1R0D9</accession>
<sequence>MATADQRTEAHDVWLPIPPDGIEGLPAGLRYLHWDAGLDYPADPGRCVFYAVPYMKGAEVSLRPLSRMSRVRVVQTLTAGVDEMLPGLSRMPSGTQLCNARGLHDASTAELALTLILAALRGVPDFVRSQDAGEWRPDVRPALADKSVLIVGYGSIGSAIEDRLTPFECARVARIARTARDTVRGPVHPLSDLSALLPDADVVVLATPLTEATRGLVGSDFLARMKDGALLVNVARGGIVDTAALLAELRSGRLRAALDVTDPEPLPAGHPLWHAPGVLLTPHVGGPSSAFLPRAKRLLRDQLTLFAAGEPLRNVVATAG</sequence>
<dbReference type="Proteomes" id="UP000289482">
    <property type="component" value="Unassembled WGS sequence"/>
</dbReference>
<dbReference type="InterPro" id="IPR029753">
    <property type="entry name" value="D-isomer_DH_CS"/>
</dbReference>
<dbReference type="Gene3D" id="3.40.50.720">
    <property type="entry name" value="NAD(P)-binding Rossmann-like Domain"/>
    <property type="match status" value="2"/>
</dbReference>